<dbReference type="EMBL" id="AEYP01051463">
    <property type="status" value="NOT_ANNOTATED_CDS"/>
    <property type="molecule type" value="Genomic_DNA"/>
</dbReference>
<feature type="compositionally biased region" description="Polar residues" evidence="1">
    <location>
        <begin position="265"/>
        <end position="280"/>
    </location>
</feature>
<keyword evidence="3" id="KW-0732">Signal</keyword>
<feature type="compositionally biased region" description="Gly residues" evidence="1">
    <location>
        <begin position="246"/>
        <end position="255"/>
    </location>
</feature>
<feature type="region of interest" description="Disordered" evidence="1">
    <location>
        <begin position="322"/>
        <end position="354"/>
    </location>
</feature>
<reference evidence="4" key="1">
    <citation type="submission" date="2024-06" db="UniProtKB">
        <authorList>
            <consortium name="Ensembl"/>
        </authorList>
    </citation>
    <scope>IDENTIFICATION</scope>
</reference>
<feature type="region of interest" description="Disordered" evidence="1">
    <location>
        <begin position="226"/>
        <end position="286"/>
    </location>
</feature>
<evidence type="ECO:0000256" key="3">
    <source>
        <dbReference type="SAM" id="SignalP"/>
    </source>
</evidence>
<organism evidence="4">
    <name type="scientific">Mustela putorius furo</name>
    <name type="common">European domestic ferret</name>
    <name type="synonym">Mustela furo</name>
    <dbReference type="NCBI Taxonomy" id="9669"/>
    <lineage>
        <taxon>Eukaryota</taxon>
        <taxon>Metazoa</taxon>
        <taxon>Chordata</taxon>
        <taxon>Craniata</taxon>
        <taxon>Vertebrata</taxon>
        <taxon>Euteleostomi</taxon>
        <taxon>Mammalia</taxon>
        <taxon>Eutheria</taxon>
        <taxon>Laurasiatheria</taxon>
        <taxon>Carnivora</taxon>
        <taxon>Caniformia</taxon>
        <taxon>Musteloidea</taxon>
        <taxon>Mustelidae</taxon>
        <taxon>Mustelinae</taxon>
        <taxon>Mustela</taxon>
    </lineage>
</organism>
<feature type="transmembrane region" description="Helical" evidence="2">
    <location>
        <begin position="96"/>
        <end position="121"/>
    </location>
</feature>
<dbReference type="Ensembl" id="ENSMPUT00000019818.1">
    <property type="protein sequence ID" value="ENSMPUP00000019538.1"/>
    <property type="gene ID" value="ENSMPUG00000019666.1"/>
</dbReference>
<dbReference type="HOGENOM" id="CLU_477834_0_0_1"/>
<keyword evidence="2" id="KW-1133">Transmembrane helix</keyword>
<dbReference type="InParanoid" id="M3Z7H5"/>
<evidence type="ECO:0000256" key="1">
    <source>
        <dbReference type="SAM" id="MobiDB-lite"/>
    </source>
</evidence>
<feature type="signal peptide" evidence="3">
    <location>
        <begin position="1"/>
        <end position="18"/>
    </location>
</feature>
<sequence>VTRASLWVWAPIWPLVTALAPSPAEQDGRGLPLRTAGSPFSLIVFFGQREYSRLQPLLHHGGAPLLQDGLGARPPPPGPSFSKADLLQPEPAVQEAALLALLLVIFLLLLFLLLLVLVLLASPRPIPHLPPFPCGPPLHWCLLLLLGGPAAPTETPTAPAAATATPLFSLRFKATGCGALEAQQAEQGTGQLPGCLQAKLAAAQPPVQVRLQDLAHVLEELAGDQQSGQHLGAGRGRREATWGAGRARGTGGRLRGLGSRPPGASCQTHAPNPTAASTPFNGVPGHGGPSSNLCSLSHQLEPGRPQCSKPSSWGCNARFHPAGDQGPPAWSTAQELSWGPGPRGTPAIRTPSAEPAPWNMHPWLRQRKAPSTATLPALARPHGLAICPYFGPGHEQEAPEGEEEQAEPQGRERDQHRPKLPLEALGQGQDEQELWRDRRTGGQTDGGRQAERGHMDERTEREGWRRGGRGWRARGPLGWTSPAPLGRHCGGGHCLGLGSHLFQALHVLEVEADVEEAQVGVDKLELWEGSRRAVPLPPPNPGAPPIPHAEPSLPACWLPLTRTTLIMRCFS</sequence>
<proteinExistence type="predicted"/>
<feature type="chain" id="PRO_5004046278" evidence="3">
    <location>
        <begin position="19"/>
        <end position="571"/>
    </location>
</feature>
<keyword evidence="2" id="KW-0472">Membrane</keyword>
<feature type="compositionally biased region" description="Basic and acidic residues" evidence="1">
    <location>
        <begin position="448"/>
        <end position="465"/>
    </location>
</feature>
<keyword evidence="2" id="KW-0812">Transmembrane</keyword>
<protein>
    <submittedName>
        <fullName evidence="4">Uncharacterized protein</fullName>
    </submittedName>
</protein>
<dbReference type="AlphaFoldDB" id="M3Z7H5"/>
<feature type="region of interest" description="Disordered" evidence="1">
    <location>
        <begin position="387"/>
        <end position="469"/>
    </location>
</feature>
<accession>M3Z7H5</accession>
<evidence type="ECO:0000256" key="2">
    <source>
        <dbReference type="SAM" id="Phobius"/>
    </source>
</evidence>
<name>M3Z7H5_MUSPF</name>
<evidence type="ECO:0000313" key="4">
    <source>
        <dbReference type="Ensembl" id="ENSMPUP00000019538.1"/>
    </source>
</evidence>